<dbReference type="InterPro" id="IPR051906">
    <property type="entry name" value="TolC-like"/>
</dbReference>
<evidence type="ECO:0000256" key="7">
    <source>
        <dbReference type="ARBA" id="ARBA00023237"/>
    </source>
</evidence>
<evidence type="ECO:0000256" key="4">
    <source>
        <dbReference type="ARBA" id="ARBA00022452"/>
    </source>
</evidence>
<name>A0A327VZS5_9BACT</name>
<reference evidence="8 9" key="1">
    <citation type="submission" date="2018-06" db="EMBL/GenBank/DDBJ databases">
        <title>Genomic Encyclopedia of Archaeal and Bacterial Type Strains, Phase II (KMG-II): from individual species to whole genera.</title>
        <authorList>
            <person name="Goeker M."/>
        </authorList>
    </citation>
    <scope>NUCLEOTIDE SEQUENCE [LARGE SCALE GENOMIC DNA]</scope>
    <source>
        <strain evidence="8 9">DSM 29821</strain>
    </source>
</reference>
<dbReference type="InterPro" id="IPR003423">
    <property type="entry name" value="OMP_efflux"/>
</dbReference>
<dbReference type="Pfam" id="PF02321">
    <property type="entry name" value="OEP"/>
    <property type="match status" value="1"/>
</dbReference>
<evidence type="ECO:0000256" key="6">
    <source>
        <dbReference type="ARBA" id="ARBA00023136"/>
    </source>
</evidence>
<evidence type="ECO:0000256" key="5">
    <source>
        <dbReference type="ARBA" id="ARBA00022692"/>
    </source>
</evidence>
<dbReference type="SUPFAM" id="SSF56954">
    <property type="entry name" value="Outer membrane efflux proteins (OEP)"/>
    <property type="match status" value="1"/>
</dbReference>
<dbReference type="GO" id="GO:0009279">
    <property type="term" value="C:cell outer membrane"/>
    <property type="evidence" value="ECO:0007669"/>
    <property type="project" value="UniProtKB-SubCell"/>
</dbReference>
<keyword evidence="6" id="KW-0472">Membrane</keyword>
<comment type="similarity">
    <text evidence="2">Belongs to the outer membrane factor (OMF) (TC 1.B.17) family.</text>
</comment>
<dbReference type="Gene3D" id="1.20.1600.10">
    <property type="entry name" value="Outer membrane efflux proteins (OEP)"/>
    <property type="match status" value="1"/>
</dbReference>
<comment type="subcellular location">
    <subcellularLocation>
        <location evidence="1">Cell outer membrane</location>
    </subcellularLocation>
</comment>
<evidence type="ECO:0000256" key="1">
    <source>
        <dbReference type="ARBA" id="ARBA00004442"/>
    </source>
</evidence>
<dbReference type="EMBL" id="QLMA01000007">
    <property type="protein sequence ID" value="RAJ77292.1"/>
    <property type="molecule type" value="Genomic_DNA"/>
</dbReference>
<evidence type="ECO:0000313" key="9">
    <source>
        <dbReference type="Proteomes" id="UP000249819"/>
    </source>
</evidence>
<keyword evidence="9" id="KW-1185">Reference proteome</keyword>
<keyword evidence="7" id="KW-0998">Cell outer membrane</keyword>
<dbReference type="OrthoDB" id="367883at2"/>
<dbReference type="GO" id="GO:1990281">
    <property type="term" value="C:efflux pump complex"/>
    <property type="evidence" value="ECO:0007669"/>
    <property type="project" value="TreeGrafter"/>
</dbReference>
<evidence type="ECO:0000256" key="3">
    <source>
        <dbReference type="ARBA" id="ARBA00022448"/>
    </source>
</evidence>
<dbReference type="Proteomes" id="UP000249819">
    <property type="component" value="Unassembled WGS sequence"/>
</dbReference>
<keyword evidence="3" id="KW-0813">Transport</keyword>
<dbReference type="GO" id="GO:0015562">
    <property type="term" value="F:efflux transmembrane transporter activity"/>
    <property type="evidence" value="ECO:0007669"/>
    <property type="project" value="InterPro"/>
</dbReference>
<protein>
    <submittedName>
        <fullName evidence="8">Outer membrane protein TolC</fullName>
    </submittedName>
</protein>
<comment type="caution">
    <text evidence="8">The sequence shown here is derived from an EMBL/GenBank/DDBJ whole genome shotgun (WGS) entry which is preliminary data.</text>
</comment>
<keyword evidence="4" id="KW-1134">Transmembrane beta strand</keyword>
<proteinExistence type="inferred from homology"/>
<dbReference type="PANTHER" id="PTHR30026:SF20">
    <property type="entry name" value="OUTER MEMBRANE PROTEIN TOLC"/>
    <property type="match status" value="1"/>
</dbReference>
<evidence type="ECO:0000256" key="2">
    <source>
        <dbReference type="ARBA" id="ARBA00007613"/>
    </source>
</evidence>
<dbReference type="GO" id="GO:0015288">
    <property type="term" value="F:porin activity"/>
    <property type="evidence" value="ECO:0007669"/>
    <property type="project" value="TreeGrafter"/>
</dbReference>
<organism evidence="8 9">
    <name type="scientific">Chitinophaga dinghuensis</name>
    <dbReference type="NCBI Taxonomy" id="1539050"/>
    <lineage>
        <taxon>Bacteria</taxon>
        <taxon>Pseudomonadati</taxon>
        <taxon>Bacteroidota</taxon>
        <taxon>Chitinophagia</taxon>
        <taxon>Chitinophagales</taxon>
        <taxon>Chitinophagaceae</taxon>
        <taxon>Chitinophaga</taxon>
    </lineage>
</organism>
<gene>
    <name evidence="8" type="ORF">CLV59_10758</name>
</gene>
<accession>A0A327VZS5</accession>
<evidence type="ECO:0000313" key="8">
    <source>
        <dbReference type="EMBL" id="RAJ77292.1"/>
    </source>
</evidence>
<keyword evidence="5" id="KW-0812">Transmembrane</keyword>
<sequence>MIYCMIHLMKAQQKGIIGKPYLFGACFLIICILGSRTTYSQGRDTVSSLSLKQCIDYALQHQPALQQTIIRTNIAKATNAINLSGWYPQVGVTANLNHYLQQPTTLSSINGVETPIKTSVTNSSTPALGVTQNIFNPSLIYATRIAPLNTKAAQQAVDSSKIELVADVSLSFYTLLLTLQQIGVLKEDTARLGESLRTAYHQYVGGIVDETDYEQAQITLNTSLGQLVQAQENVWPQYAALKQLMGFPQNQQFNVAYDSTSMLNDIEIDVSEELQYDKRIEMKQLATQKDMQHELTRYYQRTSIFPTLSGFFNYNAAFQNNVFTQLYNVAYPNSIVGLTLSLPVFTGFARVQNARRSRFVEQILDWSETNLKSTIYSQYATALASYRGNFYNMRQMKDNVTLARRVYFVVDLQYKQGIVPYLNVITAETNLRTAELTYLNALFQTLSSKIDWQKAMGDIKY</sequence>
<dbReference type="AlphaFoldDB" id="A0A327VZS5"/>
<dbReference type="PANTHER" id="PTHR30026">
    <property type="entry name" value="OUTER MEMBRANE PROTEIN TOLC"/>
    <property type="match status" value="1"/>
</dbReference>